<proteinExistence type="predicted"/>
<keyword evidence="2" id="KW-1133">Transmembrane helix</keyword>
<keyword evidence="2" id="KW-0812">Transmembrane</keyword>
<sequence>MANGTTTPPPSAELDAFYTLIMQRILPGALCTILLLCAMLYSNGSYAGNDESVALQLTSPVLAISTAVPICNSSSFGGVVEACTLRTWRLNPFYGLLVVLMRSGDFCAPSPTVHNAFFELSLEFLLKYEEGHCFRGSGVYDQLSGRCHSELGGLPEVAPQLLRRFGRVDFRKCLQNRNASVEAVIAIANSSVGSTSGFPQMNFEDDRGMEREWDYTALPPQLRFPVKVALPREVSGQTYLRTISHGAWSQASFELGCYQEFTAVKISEGKGIYREQFNLCLYNLYVDDRRPISTPSQLAIHFMSQTHLQRKRREKISLGPNSAPEARPQRKRRKKQMKENAKKWGKATKKLYEEWVMEDN</sequence>
<evidence type="ECO:0000313" key="4">
    <source>
        <dbReference type="Proteomes" id="UP000807342"/>
    </source>
</evidence>
<reference evidence="3" key="1">
    <citation type="submission" date="2020-11" db="EMBL/GenBank/DDBJ databases">
        <authorList>
            <consortium name="DOE Joint Genome Institute"/>
            <person name="Ahrendt S."/>
            <person name="Riley R."/>
            <person name="Andreopoulos W."/>
            <person name="Labutti K."/>
            <person name="Pangilinan J."/>
            <person name="Ruiz-Duenas F.J."/>
            <person name="Barrasa J.M."/>
            <person name="Sanchez-Garcia M."/>
            <person name="Camarero S."/>
            <person name="Miyauchi S."/>
            <person name="Serrano A."/>
            <person name="Linde D."/>
            <person name="Babiker R."/>
            <person name="Drula E."/>
            <person name="Ayuso-Fernandez I."/>
            <person name="Pacheco R."/>
            <person name="Padilla G."/>
            <person name="Ferreira P."/>
            <person name="Barriuso J."/>
            <person name="Kellner H."/>
            <person name="Castanera R."/>
            <person name="Alfaro M."/>
            <person name="Ramirez L."/>
            <person name="Pisabarro A.G."/>
            <person name="Kuo A."/>
            <person name="Tritt A."/>
            <person name="Lipzen A."/>
            <person name="He G."/>
            <person name="Yan M."/>
            <person name="Ng V."/>
            <person name="Cullen D."/>
            <person name="Martin F."/>
            <person name="Rosso M.-N."/>
            <person name="Henrissat B."/>
            <person name="Hibbett D."/>
            <person name="Martinez A.T."/>
            <person name="Grigoriev I.V."/>
        </authorList>
    </citation>
    <scope>NUCLEOTIDE SEQUENCE</scope>
    <source>
        <strain evidence="3">MF-IS2</strain>
    </source>
</reference>
<organism evidence="3 4">
    <name type="scientific">Macrolepiota fuliginosa MF-IS2</name>
    <dbReference type="NCBI Taxonomy" id="1400762"/>
    <lineage>
        <taxon>Eukaryota</taxon>
        <taxon>Fungi</taxon>
        <taxon>Dikarya</taxon>
        <taxon>Basidiomycota</taxon>
        <taxon>Agaricomycotina</taxon>
        <taxon>Agaricomycetes</taxon>
        <taxon>Agaricomycetidae</taxon>
        <taxon>Agaricales</taxon>
        <taxon>Agaricineae</taxon>
        <taxon>Agaricaceae</taxon>
        <taxon>Macrolepiota</taxon>
    </lineage>
</organism>
<name>A0A9P5XCW4_9AGAR</name>
<protein>
    <submittedName>
        <fullName evidence="3">Uncharacterized protein</fullName>
    </submittedName>
</protein>
<keyword evidence="4" id="KW-1185">Reference proteome</keyword>
<feature type="transmembrane region" description="Helical" evidence="2">
    <location>
        <begin position="20"/>
        <end position="41"/>
    </location>
</feature>
<evidence type="ECO:0000256" key="1">
    <source>
        <dbReference type="SAM" id="MobiDB-lite"/>
    </source>
</evidence>
<feature type="region of interest" description="Disordered" evidence="1">
    <location>
        <begin position="311"/>
        <end position="345"/>
    </location>
</feature>
<keyword evidence="2" id="KW-0472">Membrane</keyword>
<gene>
    <name evidence="3" type="ORF">P691DRAFT_791671</name>
</gene>
<dbReference type="EMBL" id="MU151141">
    <property type="protein sequence ID" value="KAF9449087.1"/>
    <property type="molecule type" value="Genomic_DNA"/>
</dbReference>
<dbReference type="AlphaFoldDB" id="A0A9P5XCW4"/>
<accession>A0A9P5XCW4</accession>
<evidence type="ECO:0000313" key="3">
    <source>
        <dbReference type="EMBL" id="KAF9449087.1"/>
    </source>
</evidence>
<dbReference type="Proteomes" id="UP000807342">
    <property type="component" value="Unassembled WGS sequence"/>
</dbReference>
<evidence type="ECO:0000256" key="2">
    <source>
        <dbReference type="SAM" id="Phobius"/>
    </source>
</evidence>
<comment type="caution">
    <text evidence="3">The sequence shown here is derived from an EMBL/GenBank/DDBJ whole genome shotgun (WGS) entry which is preliminary data.</text>
</comment>